<gene>
    <name evidence="2" type="ORF">P4H66_28525</name>
</gene>
<name>A0ABU6GVP1_9BACL</name>
<feature type="transmembrane region" description="Helical" evidence="1">
    <location>
        <begin position="129"/>
        <end position="154"/>
    </location>
</feature>
<evidence type="ECO:0000313" key="2">
    <source>
        <dbReference type="EMBL" id="MEC0243759.1"/>
    </source>
</evidence>
<accession>A0ABU6GVP1</accession>
<evidence type="ECO:0000256" key="1">
    <source>
        <dbReference type="SAM" id="Phobius"/>
    </source>
</evidence>
<dbReference type="PROSITE" id="PS51257">
    <property type="entry name" value="PROKAR_LIPOPROTEIN"/>
    <property type="match status" value="1"/>
</dbReference>
<feature type="transmembrane region" description="Helical" evidence="1">
    <location>
        <begin position="74"/>
        <end position="93"/>
    </location>
</feature>
<protein>
    <submittedName>
        <fullName evidence="2">O-antigen ligase domain-containing protein</fullName>
    </submittedName>
</protein>
<dbReference type="Proteomes" id="UP001344632">
    <property type="component" value="Unassembled WGS sequence"/>
</dbReference>
<proteinExistence type="predicted"/>
<keyword evidence="1" id="KW-0472">Membrane</keyword>
<feature type="transmembrane region" description="Helical" evidence="1">
    <location>
        <begin position="174"/>
        <end position="194"/>
    </location>
</feature>
<evidence type="ECO:0000313" key="3">
    <source>
        <dbReference type="Proteomes" id="UP001344632"/>
    </source>
</evidence>
<keyword evidence="2" id="KW-0436">Ligase</keyword>
<keyword evidence="3" id="KW-1185">Reference proteome</keyword>
<feature type="transmembrane region" description="Helical" evidence="1">
    <location>
        <begin position="215"/>
        <end position="232"/>
    </location>
</feature>
<feature type="transmembrane region" description="Helical" evidence="1">
    <location>
        <begin position="36"/>
        <end position="53"/>
    </location>
</feature>
<organism evidence="2 3">
    <name type="scientific">Paenibacillus dokdonensis</name>
    <dbReference type="NCBI Taxonomy" id="2567944"/>
    <lineage>
        <taxon>Bacteria</taxon>
        <taxon>Bacillati</taxon>
        <taxon>Bacillota</taxon>
        <taxon>Bacilli</taxon>
        <taxon>Bacillales</taxon>
        <taxon>Paenibacillaceae</taxon>
        <taxon>Paenibacillus</taxon>
    </lineage>
</organism>
<comment type="caution">
    <text evidence="2">The sequence shown here is derived from an EMBL/GenBank/DDBJ whole genome shotgun (WGS) entry which is preliminary data.</text>
</comment>
<keyword evidence="1" id="KW-0812">Transmembrane</keyword>
<dbReference type="EMBL" id="JARLKZ010000026">
    <property type="protein sequence ID" value="MEC0243759.1"/>
    <property type="molecule type" value="Genomic_DNA"/>
</dbReference>
<sequence>MKRWVQRMGEAALIAVLLVSCLKSGFYFTVDMYPVWIGYGLLCFLMGTFALMLRVLTRSEKGAFPEAAFSLPEFMLLVSPFLLMTVYAVHWLLGSLSVQGSVNQLLRWGLYGLFAVSAFVIARRQGGRAVLAAAWHTVGGLLCASALLCVYGILQLPYAIAHTANPGISATGARLAGLLEYPNTFGMLMAAFLLERLFALPGSFRLKESAGMIRLLRGAIPLLPYAAALLLSESRGAWLAAGVALA</sequence>
<feature type="transmembrane region" description="Helical" evidence="1">
    <location>
        <begin position="12"/>
        <end position="30"/>
    </location>
</feature>
<feature type="transmembrane region" description="Helical" evidence="1">
    <location>
        <begin position="105"/>
        <end position="122"/>
    </location>
</feature>
<keyword evidence="1" id="KW-1133">Transmembrane helix</keyword>
<reference evidence="2 3" key="1">
    <citation type="submission" date="2023-03" db="EMBL/GenBank/DDBJ databases">
        <title>Bacillus Genome Sequencing.</title>
        <authorList>
            <person name="Dunlap C."/>
        </authorList>
    </citation>
    <scope>NUCLEOTIDE SEQUENCE [LARGE SCALE GENOMIC DNA]</scope>
    <source>
        <strain evidence="2 3">BD-525</strain>
    </source>
</reference>
<feature type="non-terminal residue" evidence="2">
    <location>
        <position position="246"/>
    </location>
</feature>
<dbReference type="GO" id="GO:0016874">
    <property type="term" value="F:ligase activity"/>
    <property type="evidence" value="ECO:0007669"/>
    <property type="project" value="UniProtKB-KW"/>
</dbReference>